<dbReference type="InterPro" id="IPR009057">
    <property type="entry name" value="Homeodomain-like_sf"/>
</dbReference>
<dbReference type="InterPro" id="IPR018060">
    <property type="entry name" value="HTH_AraC"/>
</dbReference>
<dbReference type="PATRIC" id="fig|1232683.4.peg.3283"/>
<evidence type="ECO:0000256" key="2">
    <source>
        <dbReference type="ARBA" id="ARBA00023125"/>
    </source>
</evidence>
<dbReference type="Gene3D" id="1.10.10.60">
    <property type="entry name" value="Homeodomain-like"/>
    <property type="match status" value="2"/>
</dbReference>
<dbReference type="PROSITE" id="PS00041">
    <property type="entry name" value="HTH_ARAC_FAMILY_1"/>
    <property type="match status" value="1"/>
</dbReference>
<keyword evidence="2 5" id="KW-0238">DNA-binding</keyword>
<proteinExistence type="predicted"/>
<evidence type="ECO:0000313" key="5">
    <source>
        <dbReference type="EMBL" id="KEA62446.1"/>
    </source>
</evidence>
<dbReference type="EMBL" id="JMQN01000048">
    <property type="protein sequence ID" value="KEA62446.1"/>
    <property type="molecule type" value="Genomic_DNA"/>
</dbReference>
<dbReference type="GO" id="GO:0003700">
    <property type="term" value="F:DNA-binding transcription factor activity"/>
    <property type="evidence" value="ECO:0007669"/>
    <property type="project" value="InterPro"/>
</dbReference>
<accession>A0A081FV91</accession>
<dbReference type="STRING" id="1232683.ADIMK_3337"/>
<keyword evidence="6" id="KW-1185">Reference proteome</keyword>
<dbReference type="PANTHER" id="PTHR43436">
    <property type="entry name" value="ARAC-FAMILY TRANSCRIPTIONAL REGULATOR"/>
    <property type="match status" value="1"/>
</dbReference>
<comment type="caution">
    <text evidence="5">The sequence shown here is derived from an EMBL/GenBank/DDBJ whole genome shotgun (WGS) entry which is preliminary data.</text>
</comment>
<dbReference type="PANTHER" id="PTHR43436:SF1">
    <property type="entry name" value="TRANSCRIPTIONAL REGULATORY PROTEIN"/>
    <property type="match status" value="1"/>
</dbReference>
<dbReference type="SMART" id="SM00342">
    <property type="entry name" value="HTH_ARAC"/>
    <property type="match status" value="1"/>
</dbReference>
<dbReference type="OrthoDB" id="34150at2"/>
<dbReference type="Pfam" id="PF12833">
    <property type="entry name" value="HTH_18"/>
    <property type="match status" value="1"/>
</dbReference>
<dbReference type="SUPFAM" id="SSF46689">
    <property type="entry name" value="Homeodomain-like"/>
    <property type="match status" value="2"/>
</dbReference>
<gene>
    <name evidence="5" type="ORF">ADIMK_3337</name>
</gene>
<sequence>MAHTEKKLLQLRDLIDRHTHDEGLNATPIANLIAVRASEEQCRTPAVYEPMLILAAQGRKNVYLEGERFEYGAGQFLALFTPMAFECELVGVTVEQPLLAIGIRLDRHRLANLLLKMESTTQGDNRAEADNSSGVFSAPVSDKLLDAAVRLMQTLDDATEARVLGESIIDEIYYRILSDEQGGALKLLLRQHGQIQQISKAVELLHDNLDKAVPVEELASTVNMSVSGFHKKFKEVMHLSPLQYIKLIRLNRARTYILEGHSVSDAGYRVGYNSPAQFSREYKRQFGVAPSST</sequence>
<keyword evidence="1" id="KW-0805">Transcription regulation</keyword>
<dbReference type="eggNOG" id="COG2207">
    <property type="taxonomic scope" value="Bacteria"/>
</dbReference>
<feature type="domain" description="HTH araC/xylS-type" evidence="4">
    <location>
        <begin position="199"/>
        <end position="293"/>
    </location>
</feature>
<reference evidence="5 6" key="1">
    <citation type="submission" date="2014-04" db="EMBL/GenBank/DDBJ databases">
        <title>Marinobacterium kochiensis sp. nov., isolated from sediment sample collected from Kochi backwaters in Kerala, India.</title>
        <authorList>
            <person name="Singh A."/>
            <person name="Pinnaka A.K."/>
        </authorList>
    </citation>
    <scope>NUCLEOTIDE SEQUENCE [LARGE SCALE GENOMIC DNA]</scope>
    <source>
        <strain evidence="5 6">AK27</strain>
    </source>
</reference>
<protein>
    <submittedName>
        <fullName evidence="5">DNA-binding response regulator, AraC family</fullName>
    </submittedName>
</protein>
<dbReference type="InterPro" id="IPR009594">
    <property type="entry name" value="Tscrpt_reg_HTH_AraC_N"/>
</dbReference>
<organism evidence="5 6">
    <name type="scientific">Marinobacterium lacunae</name>
    <dbReference type="NCBI Taxonomy" id="1232683"/>
    <lineage>
        <taxon>Bacteria</taxon>
        <taxon>Pseudomonadati</taxon>
        <taxon>Pseudomonadota</taxon>
        <taxon>Gammaproteobacteria</taxon>
        <taxon>Oceanospirillales</taxon>
        <taxon>Oceanospirillaceae</taxon>
        <taxon>Marinobacterium</taxon>
    </lineage>
</organism>
<dbReference type="PROSITE" id="PS01124">
    <property type="entry name" value="HTH_ARAC_FAMILY_2"/>
    <property type="match status" value="1"/>
</dbReference>
<dbReference type="Proteomes" id="UP000028252">
    <property type="component" value="Unassembled WGS sequence"/>
</dbReference>
<dbReference type="GO" id="GO:0043565">
    <property type="term" value="F:sequence-specific DNA binding"/>
    <property type="evidence" value="ECO:0007669"/>
    <property type="project" value="InterPro"/>
</dbReference>
<name>A0A081FV91_9GAMM</name>
<dbReference type="InterPro" id="IPR018062">
    <property type="entry name" value="HTH_AraC-typ_CS"/>
</dbReference>
<dbReference type="Pfam" id="PF06719">
    <property type="entry name" value="AraC_N"/>
    <property type="match status" value="1"/>
</dbReference>
<evidence type="ECO:0000256" key="3">
    <source>
        <dbReference type="ARBA" id="ARBA00023163"/>
    </source>
</evidence>
<keyword evidence="3" id="KW-0804">Transcription</keyword>
<evidence type="ECO:0000259" key="4">
    <source>
        <dbReference type="PROSITE" id="PS01124"/>
    </source>
</evidence>
<dbReference type="RefSeq" id="WP_051693048.1">
    <property type="nucleotide sequence ID" value="NZ_JMQN01000048.1"/>
</dbReference>
<evidence type="ECO:0000313" key="6">
    <source>
        <dbReference type="Proteomes" id="UP000028252"/>
    </source>
</evidence>
<evidence type="ECO:0000256" key="1">
    <source>
        <dbReference type="ARBA" id="ARBA00023015"/>
    </source>
</evidence>
<dbReference type="AlphaFoldDB" id="A0A081FV91"/>